<name>G7VHH2_9CREN</name>
<sequence length="112" mass="12067">MYSPQLQRQTARALLALAVAEALTGFAGGPVTSNLFSAATGGLLTRGTALQLHLLLIDPLAFFFILHIANAFGMAFMKRGVRWPPLYTAVVLAMLVPGFAAVVYLDSMYFMT</sequence>
<keyword evidence="1" id="KW-0812">Transmembrane</keyword>
<organism evidence="2 3">
    <name type="scientific">Pyrobaculum ferrireducens</name>
    <dbReference type="NCBI Taxonomy" id="1104324"/>
    <lineage>
        <taxon>Archaea</taxon>
        <taxon>Thermoproteota</taxon>
        <taxon>Thermoprotei</taxon>
        <taxon>Thermoproteales</taxon>
        <taxon>Thermoproteaceae</taxon>
        <taxon>Pyrobaculum</taxon>
    </lineage>
</organism>
<dbReference type="GeneID" id="11596354"/>
<dbReference type="BioCyc" id="PSP1104324:GJSN-1819-MONOMER"/>
<accession>G7VHH2</accession>
<evidence type="ECO:0000256" key="1">
    <source>
        <dbReference type="SAM" id="Phobius"/>
    </source>
</evidence>
<evidence type="ECO:0000313" key="2">
    <source>
        <dbReference type="EMBL" id="AET33263.1"/>
    </source>
</evidence>
<dbReference type="Proteomes" id="UP000005867">
    <property type="component" value="Chromosome"/>
</dbReference>
<dbReference type="eggNOG" id="arCOG07332">
    <property type="taxonomic scope" value="Archaea"/>
</dbReference>
<gene>
    <name evidence="2" type="ORF">P186_1861</name>
</gene>
<keyword evidence="1" id="KW-1133">Transmembrane helix</keyword>
<protein>
    <submittedName>
        <fullName evidence="2">Uncharacterized protein</fullName>
    </submittedName>
</protein>
<dbReference type="EMBL" id="CP003098">
    <property type="protein sequence ID" value="AET33263.1"/>
    <property type="molecule type" value="Genomic_DNA"/>
</dbReference>
<evidence type="ECO:0000313" key="3">
    <source>
        <dbReference type="Proteomes" id="UP000005867"/>
    </source>
</evidence>
<dbReference type="KEGG" id="pyr:P186_1861"/>
<reference evidence="2 3" key="1">
    <citation type="journal article" date="2012" name="J. Bacteriol.">
        <title>Complete genome sequence of strain 1860, a crenarchaeon of the genus pyrobaculum able to grow with various electron acceptors.</title>
        <authorList>
            <person name="Mardanov A.V."/>
            <person name="Gumerov V.M."/>
            <person name="Slobodkina G.B."/>
            <person name="Beletsky A.V."/>
            <person name="Bonch-Osmolovskaya E.A."/>
            <person name="Ravin N.V."/>
            <person name="Skryabin K.G."/>
        </authorList>
    </citation>
    <scope>NUCLEOTIDE SEQUENCE [LARGE SCALE GENOMIC DNA]</scope>
    <source>
        <strain evidence="2 3">1860</strain>
    </source>
</reference>
<proteinExistence type="predicted"/>
<dbReference type="OrthoDB" id="28889at2157"/>
<feature type="transmembrane region" description="Helical" evidence="1">
    <location>
        <begin position="54"/>
        <end position="74"/>
    </location>
</feature>
<dbReference type="STRING" id="1104324.P186_1861"/>
<dbReference type="RefSeq" id="WP_014289088.1">
    <property type="nucleotide sequence ID" value="NC_016645.1"/>
</dbReference>
<dbReference type="HOGENOM" id="CLU_140801_0_0_2"/>
<keyword evidence="1" id="KW-0472">Membrane</keyword>
<feature type="transmembrane region" description="Helical" evidence="1">
    <location>
        <begin position="86"/>
        <end position="105"/>
    </location>
</feature>
<keyword evidence="3" id="KW-1185">Reference proteome</keyword>
<dbReference type="AlphaFoldDB" id="G7VHH2"/>